<dbReference type="KEGG" id="daf:Desaf_0690"/>
<dbReference type="Proteomes" id="UP000007844">
    <property type="component" value="Chromosome"/>
</dbReference>
<name>F3YW12_DESAF</name>
<dbReference type="HOGENOM" id="CLU_150547_0_0_7"/>
<dbReference type="STRING" id="690850.Desaf_0690"/>
<dbReference type="eggNOG" id="COG4388">
    <property type="taxonomic scope" value="Bacteria"/>
</dbReference>
<evidence type="ECO:0000313" key="2">
    <source>
        <dbReference type="Proteomes" id="UP000007844"/>
    </source>
</evidence>
<accession>F3YW12</accession>
<sequence>MALSADRNTPHMDGEQISVPVAASAKCYAGGIAVANASGYAVPGSTATTLTYLGRFEETVDNTSGENGDKAVLVRRRKAFKWKNSGADTVTQASLGKACYIVDDETVAATNGTNTRSAAGIVVGIDSDGVWVQ</sequence>
<organism evidence="1 2">
    <name type="scientific">Desulfocurvibacter africanus subsp. africanus str. Walvis Bay</name>
    <dbReference type="NCBI Taxonomy" id="690850"/>
    <lineage>
        <taxon>Bacteria</taxon>
        <taxon>Pseudomonadati</taxon>
        <taxon>Thermodesulfobacteriota</taxon>
        <taxon>Desulfovibrionia</taxon>
        <taxon>Desulfovibrionales</taxon>
        <taxon>Desulfovibrionaceae</taxon>
        <taxon>Desulfocurvibacter</taxon>
    </lineage>
</organism>
<proteinExistence type="predicted"/>
<evidence type="ECO:0000313" key="1">
    <source>
        <dbReference type="EMBL" id="EGJ49042.1"/>
    </source>
</evidence>
<dbReference type="EMBL" id="CP003221">
    <property type="protein sequence ID" value="EGJ49042.1"/>
    <property type="molecule type" value="Genomic_DNA"/>
</dbReference>
<reference evidence="1 2" key="1">
    <citation type="journal article" date="2011" name="J. Bacteriol.">
        <title>Genome sequence of the mercury-methylating and pleomorphic Desulfovibrio africanus Strain Walvis Bay.</title>
        <authorList>
            <person name="Brown S.D."/>
            <person name="Wall J.D."/>
            <person name="Kucken A.M."/>
            <person name="Gilmour C.C."/>
            <person name="Podar M."/>
            <person name="Brandt C.C."/>
            <person name="Teshima H."/>
            <person name="Detter J.C."/>
            <person name="Han C.S."/>
            <person name="Land M.L."/>
            <person name="Lucas S."/>
            <person name="Han J."/>
            <person name="Pennacchio L."/>
            <person name="Nolan M."/>
            <person name="Pitluck S."/>
            <person name="Woyke T."/>
            <person name="Goodwin L."/>
            <person name="Palumbo A.V."/>
            <person name="Elias D.A."/>
        </authorList>
    </citation>
    <scope>NUCLEOTIDE SEQUENCE [LARGE SCALE GENOMIC DNA]</scope>
    <source>
        <strain evidence="1 2">Walvis Bay</strain>
    </source>
</reference>
<evidence type="ECO:0008006" key="3">
    <source>
        <dbReference type="Google" id="ProtNLM"/>
    </source>
</evidence>
<gene>
    <name evidence="1" type="ORF">Desaf_0690</name>
</gene>
<keyword evidence="2" id="KW-1185">Reference proteome</keyword>
<dbReference type="AlphaFoldDB" id="F3YW12"/>
<protein>
    <recommendedName>
        <fullName evidence="3">Bacteriophage protein</fullName>
    </recommendedName>
</protein>
<dbReference type="RefSeq" id="WP_014258878.1">
    <property type="nucleotide sequence ID" value="NC_016629.1"/>
</dbReference>